<dbReference type="RefSeq" id="WP_121096140.1">
    <property type="nucleotide sequence ID" value="NZ_UIHC01000036.1"/>
</dbReference>
<sequence>MPKPSPKSVPVLTTDAQAEGFLDQDLSTLDFAQFKPMRFETLPKSARLTMRLPEPLIAALKARAKERGIPYQRLIREALEQALN</sequence>
<dbReference type="AlphaFoldDB" id="A0A3B0MB25"/>
<dbReference type="Proteomes" id="UP000272908">
    <property type="component" value="Unassembled WGS sequence"/>
</dbReference>
<name>A0A3B0MB25_9RHOB</name>
<dbReference type="Pfam" id="PF12441">
    <property type="entry name" value="CopG_antitoxin"/>
    <property type="match status" value="1"/>
</dbReference>
<dbReference type="InterPro" id="IPR022148">
    <property type="entry name" value="CopG_antitoxin"/>
</dbReference>
<proteinExistence type="predicted"/>
<dbReference type="GO" id="GO:0006355">
    <property type="term" value="P:regulation of DNA-templated transcription"/>
    <property type="evidence" value="ECO:0007669"/>
    <property type="project" value="InterPro"/>
</dbReference>
<dbReference type="OrthoDB" id="1551132at2"/>
<reference evidence="2" key="1">
    <citation type="submission" date="2018-08" db="EMBL/GenBank/DDBJ databases">
        <authorList>
            <person name="Rodrigo-Torres L."/>
            <person name="Arahal R. D."/>
            <person name="Lucena T."/>
        </authorList>
    </citation>
    <scope>NUCLEOTIDE SEQUENCE [LARGE SCALE GENOMIC DNA]</scope>
    <source>
        <strain evidence="2">CECT 7235</strain>
    </source>
</reference>
<dbReference type="EMBL" id="UIHC01000036">
    <property type="protein sequence ID" value="SUZ33052.1"/>
    <property type="molecule type" value="Genomic_DNA"/>
</dbReference>
<organism evidence="1 2">
    <name type="scientific">Roseinatronobacter ekhonensis</name>
    <dbReference type="NCBI Taxonomy" id="254356"/>
    <lineage>
        <taxon>Bacteria</taxon>
        <taxon>Pseudomonadati</taxon>
        <taxon>Pseudomonadota</taxon>
        <taxon>Alphaproteobacteria</taxon>
        <taxon>Rhodobacterales</taxon>
        <taxon>Paracoccaceae</taxon>
        <taxon>Roseinatronobacter</taxon>
    </lineage>
</organism>
<dbReference type="SUPFAM" id="SSF47598">
    <property type="entry name" value="Ribbon-helix-helix"/>
    <property type="match status" value="1"/>
</dbReference>
<protein>
    <submittedName>
        <fullName evidence="1">Uncharacterized protein</fullName>
    </submittedName>
</protein>
<accession>A0A3B0MB25</accession>
<dbReference type="CDD" id="cd21631">
    <property type="entry name" value="RHH_CopG_NikR-like"/>
    <property type="match status" value="1"/>
</dbReference>
<gene>
    <name evidence="1" type="ORF">ROE7235_02820</name>
</gene>
<evidence type="ECO:0000313" key="2">
    <source>
        <dbReference type="Proteomes" id="UP000272908"/>
    </source>
</evidence>
<keyword evidence="2" id="KW-1185">Reference proteome</keyword>
<evidence type="ECO:0000313" key="1">
    <source>
        <dbReference type="EMBL" id="SUZ33052.1"/>
    </source>
</evidence>
<dbReference type="InterPro" id="IPR010985">
    <property type="entry name" value="Ribbon_hlx_hlx"/>
</dbReference>